<keyword evidence="4" id="KW-1185">Reference proteome</keyword>
<dbReference type="FunFam" id="1.10.10.1210:FF:000001">
    <property type="entry name" value="melanoma-associated antigen D1"/>
    <property type="match status" value="3"/>
</dbReference>
<dbReference type="Gene3D" id="1.10.10.1210">
    <property type="entry name" value="MAGE homology domain, winged helix WH2 motif"/>
    <property type="match status" value="3"/>
</dbReference>
<dbReference type="InterPro" id="IPR037445">
    <property type="entry name" value="MAGE"/>
</dbReference>
<dbReference type="InterPro" id="IPR041899">
    <property type="entry name" value="MAGE_WH2"/>
</dbReference>
<feature type="compositionally biased region" description="Polar residues" evidence="1">
    <location>
        <begin position="265"/>
        <end position="276"/>
    </location>
</feature>
<dbReference type="GO" id="GO:0000122">
    <property type="term" value="P:negative regulation of transcription by RNA polymerase II"/>
    <property type="evidence" value="ECO:0007669"/>
    <property type="project" value="TreeGrafter"/>
</dbReference>
<dbReference type="Gene3D" id="1.10.10.1200">
    <property type="entry name" value="MAGE homology domain, winged helix WH1 motif"/>
    <property type="match status" value="4"/>
</dbReference>
<dbReference type="PANTHER" id="PTHR11736:SF35">
    <property type="entry name" value="MELANOMA-ASSOCIATED ANTIGEN B5"/>
    <property type="match status" value="1"/>
</dbReference>
<dbReference type="Pfam" id="PF12440">
    <property type="entry name" value="MAGE_N"/>
    <property type="match status" value="2"/>
</dbReference>
<dbReference type="Pfam" id="PF01454">
    <property type="entry name" value="MAGE"/>
    <property type="match status" value="3"/>
</dbReference>
<feature type="domain" description="MAGE" evidence="2">
    <location>
        <begin position="282"/>
        <end position="458"/>
    </location>
</feature>
<feature type="domain" description="MAGE" evidence="2">
    <location>
        <begin position="858"/>
        <end position="1057"/>
    </location>
</feature>
<dbReference type="SMART" id="SM01392">
    <property type="entry name" value="MAGE_N"/>
    <property type="match status" value="2"/>
</dbReference>
<feature type="domain" description="MAGE" evidence="2">
    <location>
        <begin position="519"/>
        <end position="670"/>
    </location>
</feature>
<evidence type="ECO:0000256" key="1">
    <source>
        <dbReference type="SAM" id="MobiDB-lite"/>
    </source>
</evidence>
<sequence>MPRMHKNKYHARVKCHQVQGDTQYPQEAQTSAVAAPKEECPSSPLSVPQGSPPSSPATGDHQEFQEAMAPSSPDVGPSFSGSDKGAQGPEEESAGASQAAPATQSPRKDPLTRKASMLLEFLLERSTKKEPISQHALLKVIGSKYREHIPEILRRASKHMELVFGLELTEVDRSRNIYAPINKLNLRGDEGPSDEGGVPKSGFLMVLLGIIFMKCNRATREGSPLSSPAGDHQELQGAMAPSSPDARPSCAASDEGVQGPEEESSGASQEAPATQSTRKDPLARKARILVEFLLEKYTKKEPIMQSALMKIVSRNYRQHFSDILSTARERVELVFGLEMKEVDHRGNIYTVISKVNLGANDCPSDGGVASKSGLIMVLLGVMFLNGNRATEEEIWEFLSMLGIYAGRRHWIFGEPRRLITKDLVQKVYLNYCRVPNSDPPRYEFLWGPRACAETSKMKGSPPSSPAGDHQELQGAMAPSSPDAQPSCAASDEGVQGPEEESAGASQEDPATQSTHKDPLARKARILVEFLLEKYTKKEPITQNALMKIVSRKYRQHFSEIHSTAREHMELVFGLEMKEVDRRGNIYTLISKVNLGGNDCPSDWGVASKSGLIMVLLGVIFMNGNRATENEIWEFLSMLGIYAGRRHWIFGEPRRLITKNLVQKEYLNYRKEESGALECSPPQKAPVALHTSGSSCLPIRNFQESNGFVLRITASACKSHRTEVVSEAKSGWYPRLLSSCLYSFLLSLTMPRSKKSKARGGDKCPQAQGKTQSCGGAQAIATAEEESTTSSLQCEDITQSLPGAESCSTSRERQRVPTIATTALFSYTRSCEAFNGQSKYRALAYEVPPFTETPGTDCLTRKPSLLEQFLLYKYKMKQLMMKEDILKIIHQSHHDRFAEILKRASERIELVFAVDLKEVDSVVPCYNLISKLKLPNNGRVRGGRGLPKTGLLMNLLGVIFLKGNCAAEEDIWKYLGTMRVYAGRKHFIFGEPRKLITKDLVRLKYLEYRQVANSDPPRYEFLWGPKAHLETSKMKVLEFLAKVNDAVPSDFPTYYEEALQDEEEKAQGMHAARPDTNVKVSIPPRDMLNIIIPPIRKYVKFLPPARKI</sequence>
<dbReference type="FunFam" id="1.10.10.1200:FF:000007">
    <property type="entry name" value="Melanoma-associated antigen C2"/>
    <property type="match status" value="3"/>
</dbReference>
<feature type="region of interest" description="Disordered" evidence="1">
    <location>
        <begin position="454"/>
        <end position="518"/>
    </location>
</feature>
<evidence type="ECO:0000313" key="3">
    <source>
        <dbReference type="EMBL" id="MXQ99598.1"/>
    </source>
</evidence>
<dbReference type="InterPro" id="IPR041898">
    <property type="entry name" value="MAGE_WH1"/>
</dbReference>
<dbReference type="PANTHER" id="PTHR11736">
    <property type="entry name" value="MELANOMA-ASSOCIATED ANTIGEN MAGE ANTIGEN"/>
    <property type="match status" value="1"/>
</dbReference>
<dbReference type="Proteomes" id="UP000322234">
    <property type="component" value="Unassembled WGS sequence"/>
</dbReference>
<dbReference type="GO" id="GO:0005634">
    <property type="term" value="C:nucleus"/>
    <property type="evidence" value="ECO:0007669"/>
    <property type="project" value="TreeGrafter"/>
</dbReference>
<feature type="region of interest" description="Disordered" evidence="1">
    <location>
        <begin position="221"/>
        <end position="280"/>
    </location>
</feature>
<gene>
    <name evidence="3" type="ORF">E5288_WYG020582</name>
</gene>
<dbReference type="InterPro" id="IPR002190">
    <property type="entry name" value="MHD_dom"/>
</dbReference>
<feature type="compositionally biased region" description="Basic residues" evidence="1">
    <location>
        <begin position="1"/>
        <end position="15"/>
    </location>
</feature>
<dbReference type="EMBL" id="VBQZ03000580">
    <property type="protein sequence ID" value="MXQ99598.1"/>
    <property type="molecule type" value="Genomic_DNA"/>
</dbReference>
<feature type="compositionally biased region" description="Polar residues" evidence="1">
    <location>
        <begin position="19"/>
        <end position="32"/>
    </location>
</feature>
<evidence type="ECO:0000313" key="4">
    <source>
        <dbReference type="Proteomes" id="UP000322234"/>
    </source>
</evidence>
<dbReference type="AlphaFoldDB" id="A0A6B0S9Y5"/>
<dbReference type="PROSITE" id="PS50838">
    <property type="entry name" value="MAGE"/>
    <property type="match status" value="4"/>
</dbReference>
<organism evidence="3 4">
    <name type="scientific">Bos mutus</name>
    <name type="common">wild yak</name>
    <dbReference type="NCBI Taxonomy" id="72004"/>
    <lineage>
        <taxon>Eukaryota</taxon>
        <taxon>Metazoa</taxon>
        <taxon>Chordata</taxon>
        <taxon>Craniata</taxon>
        <taxon>Vertebrata</taxon>
        <taxon>Euteleostomi</taxon>
        <taxon>Mammalia</taxon>
        <taxon>Eutheria</taxon>
        <taxon>Laurasiatheria</taxon>
        <taxon>Artiodactyla</taxon>
        <taxon>Ruminantia</taxon>
        <taxon>Pecora</taxon>
        <taxon>Bovidae</taxon>
        <taxon>Bovinae</taxon>
        <taxon>Bos</taxon>
    </lineage>
</organism>
<protein>
    <recommendedName>
        <fullName evidence="2">MAGE domain-containing protein</fullName>
    </recommendedName>
</protein>
<comment type="caution">
    <text evidence="3">The sequence shown here is derived from an EMBL/GenBank/DDBJ whole genome shotgun (WGS) entry which is preliminary data.</text>
</comment>
<dbReference type="InterPro" id="IPR021072">
    <property type="entry name" value="MAGE_N"/>
</dbReference>
<name>A0A6B0S9Y5_9CETA</name>
<feature type="domain" description="MAGE" evidence="2">
    <location>
        <begin position="111"/>
        <end position="221"/>
    </location>
</feature>
<reference evidence="3" key="1">
    <citation type="submission" date="2019-10" db="EMBL/GenBank/DDBJ databases">
        <title>The sequence and de novo assembly of the wild yak genome.</title>
        <authorList>
            <person name="Liu Y."/>
        </authorList>
    </citation>
    <scope>NUCLEOTIDE SEQUENCE [LARGE SCALE GENOMIC DNA]</scope>
    <source>
        <strain evidence="3">WY2019</strain>
    </source>
</reference>
<evidence type="ECO:0000259" key="2">
    <source>
        <dbReference type="PROSITE" id="PS50838"/>
    </source>
</evidence>
<feature type="region of interest" description="Disordered" evidence="1">
    <location>
        <begin position="1"/>
        <end position="111"/>
    </location>
</feature>
<dbReference type="SMART" id="SM01373">
    <property type="entry name" value="MAGE"/>
    <property type="match status" value="4"/>
</dbReference>
<accession>A0A6B0S9Y5</accession>
<proteinExistence type="predicted"/>